<evidence type="ECO:0000313" key="1">
    <source>
        <dbReference type="EMBL" id="MEE1975877.1"/>
    </source>
</evidence>
<proteinExistence type="predicted"/>
<evidence type="ECO:0000313" key="2">
    <source>
        <dbReference type="Proteomes" id="UP001356308"/>
    </source>
</evidence>
<comment type="caution">
    <text evidence="1">The sequence shown here is derived from an EMBL/GenBank/DDBJ whole genome shotgun (WGS) entry which is preliminary data.</text>
</comment>
<accession>A0ABU7ISB7</accession>
<reference evidence="1 2" key="1">
    <citation type="submission" date="2024-01" db="EMBL/GenBank/DDBJ databases">
        <title>Maribacter spp. originated from different algae showed divergent polysaccharides utilization ability.</title>
        <authorList>
            <person name="Wang H."/>
            <person name="Wu Y."/>
        </authorList>
    </citation>
    <scope>NUCLEOTIDE SEQUENCE [LARGE SCALE GENOMIC DNA]</scope>
    <source>
        <strain evidence="1 2">PR1</strain>
    </source>
</reference>
<organism evidence="1 2">
    <name type="scientific">Maribacter cobaltidurans</name>
    <dbReference type="NCBI Taxonomy" id="1178778"/>
    <lineage>
        <taxon>Bacteria</taxon>
        <taxon>Pseudomonadati</taxon>
        <taxon>Bacteroidota</taxon>
        <taxon>Flavobacteriia</taxon>
        <taxon>Flavobacteriales</taxon>
        <taxon>Flavobacteriaceae</taxon>
        <taxon>Maribacter</taxon>
    </lineage>
</organism>
<keyword evidence="2" id="KW-1185">Reference proteome</keyword>
<dbReference type="Proteomes" id="UP001356308">
    <property type="component" value="Unassembled WGS sequence"/>
</dbReference>
<name>A0ABU7ISB7_9FLAO</name>
<protein>
    <submittedName>
        <fullName evidence="1">Uncharacterized protein</fullName>
    </submittedName>
</protein>
<dbReference type="EMBL" id="JAZDDG010000003">
    <property type="protein sequence ID" value="MEE1975877.1"/>
    <property type="molecule type" value="Genomic_DNA"/>
</dbReference>
<dbReference type="RefSeq" id="WP_272650697.1">
    <property type="nucleotide sequence ID" value="NZ_JAZDDG010000003.1"/>
</dbReference>
<gene>
    <name evidence="1" type="ORF">V1I91_07335</name>
</gene>
<sequence>MNQFLLRYVSTLTLCLFSLIIIGQEKEQYNGLLKIGPYSGNAKYQYVVANGDSIYDGPFLFQRSNLETLLKDQDSSFLIKGNFKDSRANGPWQFQFGEFTSESKSEVVDFEYRILVSGTQEKSSGNFDNGAPDGEWISTIQEIENSEVTKTTFKSNITFEDGVPQKNFQIENDSSALVGRLLRDGMAHDEWTSYGTDILVDIENWFFEEGLLTRIKMETDGMKKEIPVFKSDHFNYRTIPLDHRFLRLLEIQLESYPSTQRRIGQLISDNLYQYEKINFLITQLGSTPFSPIMKVRVPYFALDSLQNKSLKNIVSNYESSSNMALTILSNSHLNIVKRTDKEAAFLYDVAKRLKEEYLNPLETYIELYKDSIVPYLDNEKITQRLWPNGKPQKDILIKLNETERTFELSNKDDFDFSGVNLKTVEYITDYAKTSLTQILERLDPKMSDDLQMQSLQELENDLISLNNLLGQQVDSLSGSLSNPYKTSLKKLIGLADKNLSAYATISNPSEKLTYGESLKTCLNEISSLSTSIASLPEKKMEIENLYTDDIWNPFMATVMEEEVKKRIVESYTEILIPYFIESITDTLNCDQIEPLNNQIIYTNNRMVDLREMDTRKLERKLRRERRPAAVLKLLHQQVTSKNK</sequence>